<feature type="transmembrane region" description="Helical" evidence="7">
    <location>
        <begin position="231"/>
        <end position="249"/>
    </location>
</feature>
<keyword evidence="6 7" id="KW-0472">Membrane</keyword>
<evidence type="ECO:0000256" key="2">
    <source>
        <dbReference type="ARBA" id="ARBA00007977"/>
    </source>
</evidence>
<feature type="transmembrane region" description="Helical" evidence="7">
    <location>
        <begin position="325"/>
        <end position="347"/>
    </location>
</feature>
<comment type="similarity">
    <text evidence="2">Belongs to the UPF0324 family.</text>
</comment>
<dbReference type="PANTHER" id="PTHR30106:SF2">
    <property type="entry name" value="UPF0324 INNER MEMBRANE PROTEIN YEIH"/>
    <property type="match status" value="1"/>
</dbReference>
<evidence type="ECO:0000256" key="3">
    <source>
        <dbReference type="ARBA" id="ARBA00022475"/>
    </source>
</evidence>
<dbReference type="InterPro" id="IPR018383">
    <property type="entry name" value="UPF0324_pro"/>
</dbReference>
<keyword evidence="9" id="KW-1185">Reference proteome</keyword>
<reference evidence="8 9" key="1">
    <citation type="submission" date="2017-08" db="EMBL/GenBank/DDBJ databases">
        <authorList>
            <person name="de Groot N.N."/>
        </authorList>
    </citation>
    <scope>NUCLEOTIDE SEQUENCE [LARGE SCALE GENOMIC DNA]</scope>
    <source>
        <strain evidence="8 9">USBA 352</strain>
    </source>
</reference>
<proteinExistence type="inferred from homology"/>
<keyword evidence="5 7" id="KW-1133">Transmembrane helix</keyword>
<dbReference type="Proteomes" id="UP000219331">
    <property type="component" value="Unassembled WGS sequence"/>
</dbReference>
<evidence type="ECO:0000256" key="5">
    <source>
        <dbReference type="ARBA" id="ARBA00022989"/>
    </source>
</evidence>
<protein>
    <submittedName>
        <fullName evidence="8">Conserved hypothetical integral membrane protein</fullName>
    </submittedName>
</protein>
<comment type="subcellular location">
    <subcellularLocation>
        <location evidence="1">Cell membrane</location>
        <topology evidence="1">Multi-pass membrane protein</topology>
    </subcellularLocation>
</comment>
<evidence type="ECO:0000256" key="6">
    <source>
        <dbReference type="ARBA" id="ARBA00023136"/>
    </source>
</evidence>
<dbReference type="OrthoDB" id="5393513at2"/>
<feature type="transmembrane region" description="Helical" evidence="7">
    <location>
        <begin position="261"/>
        <end position="281"/>
    </location>
</feature>
<keyword evidence="3" id="KW-1003">Cell membrane</keyword>
<feature type="transmembrane region" description="Helical" evidence="7">
    <location>
        <begin position="166"/>
        <end position="186"/>
    </location>
</feature>
<evidence type="ECO:0000256" key="4">
    <source>
        <dbReference type="ARBA" id="ARBA00022692"/>
    </source>
</evidence>
<evidence type="ECO:0000256" key="7">
    <source>
        <dbReference type="SAM" id="Phobius"/>
    </source>
</evidence>
<dbReference type="PANTHER" id="PTHR30106">
    <property type="entry name" value="INNER MEMBRANE PROTEIN YEIH-RELATED"/>
    <property type="match status" value="1"/>
</dbReference>
<feature type="transmembrane region" description="Helical" evidence="7">
    <location>
        <begin position="20"/>
        <end position="36"/>
    </location>
</feature>
<evidence type="ECO:0000313" key="8">
    <source>
        <dbReference type="EMBL" id="SOC22426.1"/>
    </source>
</evidence>
<gene>
    <name evidence="8" type="ORF">SAMN05421512_11265</name>
</gene>
<name>A0A285TJL7_9HYPH</name>
<evidence type="ECO:0000313" key="9">
    <source>
        <dbReference type="Proteomes" id="UP000219331"/>
    </source>
</evidence>
<feature type="transmembrane region" description="Helical" evidence="7">
    <location>
        <begin position="100"/>
        <end position="123"/>
    </location>
</feature>
<feature type="transmembrane region" description="Helical" evidence="7">
    <location>
        <begin position="293"/>
        <end position="313"/>
    </location>
</feature>
<keyword evidence="4 7" id="KW-0812">Transmembrane</keyword>
<sequence>MSFAGFSNIETKFAKSVANFGPVLPGVLLCVVLALAGKGLRLVPGLDLLGPMALAMALGMGIGAAMPLPAGVMPGVRLSAVTLLRAAVVLLGLQLTLADLLSLGLGGLAVTTTALVATFALTLWAGRLLGVAPDLARLIAAGTSICGASAVAATRSATGAGAGDTAYAVACVTLFGTLAMVLMPLVPPLAGLDAAGYGLFVGASVHEVAQVAGAGFRHSAEAGEAAMVAKLSRVLLLAPMVLVLAAWCRRGRTNDTTGEGVATRLPVPWFVFGFLAMVLVASSVELPDTVRTGAGEATTFLMTMALAGLGLSTDLREIRARGARPLLLAAIAALFIAALSLLMVTVWM</sequence>
<accession>A0A285TJL7</accession>
<dbReference type="AlphaFoldDB" id="A0A285TJL7"/>
<evidence type="ECO:0000256" key="1">
    <source>
        <dbReference type="ARBA" id="ARBA00004651"/>
    </source>
</evidence>
<dbReference type="GO" id="GO:0005886">
    <property type="term" value="C:plasma membrane"/>
    <property type="evidence" value="ECO:0007669"/>
    <property type="project" value="UniProtKB-SubCell"/>
</dbReference>
<feature type="transmembrane region" description="Helical" evidence="7">
    <location>
        <begin position="74"/>
        <end position="93"/>
    </location>
</feature>
<dbReference type="Pfam" id="PF03601">
    <property type="entry name" value="Cons_hypoth698"/>
    <property type="match status" value="1"/>
</dbReference>
<dbReference type="STRING" id="538381.GCA_001696535_00862"/>
<dbReference type="EMBL" id="OBML01000012">
    <property type="protein sequence ID" value="SOC22426.1"/>
    <property type="molecule type" value="Genomic_DNA"/>
</dbReference>
<organism evidence="8 9">
    <name type="scientific">Stappia indica</name>
    <dbReference type="NCBI Taxonomy" id="538381"/>
    <lineage>
        <taxon>Bacteria</taxon>
        <taxon>Pseudomonadati</taxon>
        <taxon>Pseudomonadota</taxon>
        <taxon>Alphaproteobacteria</taxon>
        <taxon>Hyphomicrobiales</taxon>
        <taxon>Stappiaceae</taxon>
        <taxon>Stappia</taxon>
    </lineage>
</organism>
<feature type="transmembrane region" description="Helical" evidence="7">
    <location>
        <begin position="48"/>
        <end position="68"/>
    </location>
</feature>